<dbReference type="GO" id="GO:0016491">
    <property type="term" value="F:oxidoreductase activity"/>
    <property type="evidence" value="ECO:0007669"/>
    <property type="project" value="UniProtKB-KW"/>
</dbReference>
<dbReference type="Gene3D" id="3.90.25.10">
    <property type="entry name" value="UDP-galactose 4-epimerase, domain 1"/>
    <property type="match status" value="1"/>
</dbReference>
<dbReference type="PANTHER" id="PTHR47706">
    <property type="entry name" value="NMRA-LIKE FAMILY PROTEIN"/>
    <property type="match status" value="1"/>
</dbReference>
<dbReference type="InterPro" id="IPR008030">
    <property type="entry name" value="NmrA-like"/>
</dbReference>
<protein>
    <recommendedName>
        <fullName evidence="4">NmrA-like domain-containing protein</fullName>
    </recommendedName>
</protein>
<dbReference type="EMBL" id="JAPVEA010000006">
    <property type="protein sequence ID" value="KAJ5449550.1"/>
    <property type="molecule type" value="Genomic_DNA"/>
</dbReference>
<sequence length="316" mass="35278">MVKIAIAGGSGNVGQEIIDVLVATKKHEILILSRKDAPVGETSGGITWAKTDYKDKEQLAQILQGTHTLLSFVGDEPAAPIQKNLIDAAVQAGVKRFAPSEWASAGLEHLGWYAYKGETRRYLKELNKDKKVLEYTLFQPGTFTNYFTAPFKSSDNVQQVELPWDFYRRRAILLEGSENDRISLTTSQDLANVVARAIEFEGEWPVVGGIRGSELSVKEIIALGEKVRGGPPFDIQKVTAHAFENGEWNTSWVPEINHPSIPPEQVEVLSRIFTAGILLAIHDKAYQVSDEWNRLLPDYKFTDTEDFLTKAWYGKA</sequence>
<evidence type="ECO:0000256" key="3">
    <source>
        <dbReference type="ARBA" id="ARBA00023002"/>
    </source>
</evidence>
<keyword evidence="3" id="KW-0560">Oxidoreductase</keyword>
<name>A0AAD6C3X4_9EURO</name>
<dbReference type="InterPro" id="IPR036291">
    <property type="entry name" value="NAD(P)-bd_dom_sf"/>
</dbReference>
<dbReference type="Pfam" id="PF05368">
    <property type="entry name" value="NmrA"/>
    <property type="match status" value="1"/>
</dbReference>
<proteinExistence type="inferred from homology"/>
<evidence type="ECO:0000259" key="4">
    <source>
        <dbReference type="Pfam" id="PF05368"/>
    </source>
</evidence>
<dbReference type="PANTHER" id="PTHR47706:SF4">
    <property type="entry name" value="NMRA-LIKE DOMAIN-CONTAINING PROTEIN"/>
    <property type="match status" value="1"/>
</dbReference>
<keyword evidence="2" id="KW-0521">NADP</keyword>
<reference evidence="5" key="1">
    <citation type="submission" date="2022-12" db="EMBL/GenBank/DDBJ databases">
        <authorList>
            <person name="Petersen C."/>
        </authorList>
    </citation>
    <scope>NUCLEOTIDE SEQUENCE</scope>
    <source>
        <strain evidence="5">IBT 16125</strain>
    </source>
</reference>
<feature type="domain" description="NmrA-like" evidence="4">
    <location>
        <begin position="3"/>
        <end position="244"/>
    </location>
</feature>
<evidence type="ECO:0000313" key="6">
    <source>
        <dbReference type="Proteomes" id="UP001213681"/>
    </source>
</evidence>
<evidence type="ECO:0000313" key="5">
    <source>
        <dbReference type="EMBL" id="KAJ5449550.1"/>
    </source>
</evidence>
<dbReference type="GeneID" id="81599624"/>
<dbReference type="RefSeq" id="XP_056765085.1">
    <property type="nucleotide sequence ID" value="XM_056909381.1"/>
</dbReference>
<comment type="similarity">
    <text evidence="1">Belongs to the NmrA-type oxidoreductase family. Isoflavone reductase subfamily.</text>
</comment>
<dbReference type="AlphaFoldDB" id="A0AAD6C3X4"/>
<dbReference type="Proteomes" id="UP001213681">
    <property type="component" value="Unassembled WGS sequence"/>
</dbReference>
<dbReference type="SUPFAM" id="SSF51735">
    <property type="entry name" value="NAD(P)-binding Rossmann-fold domains"/>
    <property type="match status" value="1"/>
</dbReference>
<keyword evidence="6" id="KW-1185">Reference proteome</keyword>
<comment type="caution">
    <text evidence="5">The sequence shown here is derived from an EMBL/GenBank/DDBJ whole genome shotgun (WGS) entry which is preliminary data.</text>
</comment>
<accession>A0AAD6C3X4</accession>
<evidence type="ECO:0000256" key="2">
    <source>
        <dbReference type="ARBA" id="ARBA00022857"/>
    </source>
</evidence>
<dbReference type="InterPro" id="IPR051609">
    <property type="entry name" value="NmrA/Isoflavone_reductase-like"/>
</dbReference>
<gene>
    <name evidence="5" type="ORF">N7458_005999</name>
</gene>
<evidence type="ECO:0000256" key="1">
    <source>
        <dbReference type="ARBA" id="ARBA00005725"/>
    </source>
</evidence>
<dbReference type="Gene3D" id="3.40.50.720">
    <property type="entry name" value="NAD(P)-binding Rossmann-like Domain"/>
    <property type="match status" value="1"/>
</dbReference>
<organism evidence="5 6">
    <name type="scientific">Penicillium daleae</name>
    <dbReference type="NCBI Taxonomy" id="63821"/>
    <lineage>
        <taxon>Eukaryota</taxon>
        <taxon>Fungi</taxon>
        <taxon>Dikarya</taxon>
        <taxon>Ascomycota</taxon>
        <taxon>Pezizomycotina</taxon>
        <taxon>Eurotiomycetes</taxon>
        <taxon>Eurotiomycetidae</taxon>
        <taxon>Eurotiales</taxon>
        <taxon>Aspergillaceae</taxon>
        <taxon>Penicillium</taxon>
    </lineage>
</organism>
<reference evidence="5" key="2">
    <citation type="journal article" date="2023" name="IMA Fungus">
        <title>Comparative genomic study of the Penicillium genus elucidates a diverse pangenome and 15 lateral gene transfer events.</title>
        <authorList>
            <person name="Petersen C."/>
            <person name="Sorensen T."/>
            <person name="Nielsen M.R."/>
            <person name="Sondergaard T.E."/>
            <person name="Sorensen J.L."/>
            <person name="Fitzpatrick D.A."/>
            <person name="Frisvad J.C."/>
            <person name="Nielsen K.L."/>
        </authorList>
    </citation>
    <scope>NUCLEOTIDE SEQUENCE</scope>
    <source>
        <strain evidence="5">IBT 16125</strain>
    </source>
</reference>